<dbReference type="PROSITE" id="PS51352">
    <property type="entry name" value="THIOREDOXIN_2"/>
    <property type="match status" value="1"/>
</dbReference>
<comment type="function">
    <text evidence="1">Thiol-specific peroxidase that catalyzes the reduction of hydrogen peroxide and organic hydroperoxides to water and alcohols, respectively. Plays a role in cell protection against oxidative stress by detoxifying peroxides and as sensor of hydrogen peroxide-mediated signaling events.</text>
</comment>
<sequence>MTNKKLIESDKAPDFSAPDQSGKIRSLSEFYGKWLLLYFYPKDFTAGCTVEAEKFRDNFEKLKSLVTILGASADDVSSHSRFCQKYNLPFDLISDSEEKVIKSYGADGIIFARRCSFLIDPKGIIRKIYDKVDPKAHAQQIIQDLERL</sequence>
<dbReference type="Pfam" id="PF00578">
    <property type="entry name" value="AhpC-TSA"/>
    <property type="match status" value="1"/>
</dbReference>
<dbReference type="GO" id="GO:0005737">
    <property type="term" value="C:cytoplasm"/>
    <property type="evidence" value="ECO:0007669"/>
    <property type="project" value="TreeGrafter"/>
</dbReference>
<comment type="similarity">
    <text evidence="10">Belongs to the peroxiredoxin family. BCP/PrxQ subfamily.</text>
</comment>
<dbReference type="InterPro" id="IPR013766">
    <property type="entry name" value="Thioredoxin_domain"/>
</dbReference>
<evidence type="ECO:0000256" key="11">
    <source>
        <dbReference type="ARBA" id="ARBA00049091"/>
    </source>
</evidence>
<dbReference type="PIRSF" id="PIRSF000239">
    <property type="entry name" value="AHPC"/>
    <property type="match status" value="1"/>
</dbReference>
<dbReference type="CDD" id="cd03017">
    <property type="entry name" value="PRX_BCP"/>
    <property type="match status" value="1"/>
</dbReference>
<dbReference type="AlphaFoldDB" id="A0A0G1CAZ3"/>
<dbReference type="EMBL" id="LCFA01000006">
    <property type="protein sequence ID" value="KKS82707.1"/>
    <property type="molecule type" value="Genomic_DNA"/>
</dbReference>
<dbReference type="EC" id="1.11.1.24" evidence="3"/>
<feature type="domain" description="Thioredoxin" evidence="14">
    <location>
        <begin position="6"/>
        <end position="148"/>
    </location>
</feature>
<feature type="region of interest" description="Disordered" evidence="13">
    <location>
        <begin position="1"/>
        <end position="22"/>
    </location>
</feature>
<feature type="compositionally biased region" description="Basic and acidic residues" evidence="13">
    <location>
        <begin position="1"/>
        <end position="13"/>
    </location>
</feature>
<keyword evidence="5" id="KW-0049">Antioxidant</keyword>
<accession>A0A0G1CAZ3</accession>
<name>A0A0G1CAZ3_9BACT</name>
<dbReference type="InterPro" id="IPR036249">
    <property type="entry name" value="Thioredoxin-like_sf"/>
</dbReference>
<dbReference type="Gene3D" id="3.40.30.10">
    <property type="entry name" value="Glutaredoxin"/>
    <property type="match status" value="1"/>
</dbReference>
<dbReference type="GO" id="GO:0034599">
    <property type="term" value="P:cellular response to oxidative stress"/>
    <property type="evidence" value="ECO:0007669"/>
    <property type="project" value="TreeGrafter"/>
</dbReference>
<dbReference type="SUPFAM" id="SSF52833">
    <property type="entry name" value="Thioredoxin-like"/>
    <property type="match status" value="1"/>
</dbReference>
<gene>
    <name evidence="15" type="ORF">UV58_C0006G0006</name>
</gene>
<keyword evidence="8" id="KW-0676">Redox-active center</keyword>
<evidence type="ECO:0000256" key="10">
    <source>
        <dbReference type="ARBA" id="ARBA00038489"/>
    </source>
</evidence>
<evidence type="ECO:0000256" key="12">
    <source>
        <dbReference type="PIRSR" id="PIRSR000239-1"/>
    </source>
</evidence>
<protein>
    <recommendedName>
        <fullName evidence="3">thioredoxin-dependent peroxiredoxin</fullName>
        <ecNumber evidence="3">1.11.1.24</ecNumber>
    </recommendedName>
    <alternativeName>
        <fullName evidence="9">Thioredoxin peroxidase</fullName>
    </alternativeName>
</protein>
<evidence type="ECO:0000256" key="1">
    <source>
        <dbReference type="ARBA" id="ARBA00003330"/>
    </source>
</evidence>
<dbReference type="Proteomes" id="UP000034810">
    <property type="component" value="Unassembled WGS sequence"/>
</dbReference>
<evidence type="ECO:0000256" key="3">
    <source>
        <dbReference type="ARBA" id="ARBA00013017"/>
    </source>
</evidence>
<evidence type="ECO:0000256" key="13">
    <source>
        <dbReference type="SAM" id="MobiDB-lite"/>
    </source>
</evidence>
<keyword evidence="7" id="KW-1015">Disulfide bond</keyword>
<dbReference type="InterPro" id="IPR050924">
    <property type="entry name" value="Peroxiredoxin_BCP/PrxQ"/>
</dbReference>
<evidence type="ECO:0000256" key="4">
    <source>
        <dbReference type="ARBA" id="ARBA00022559"/>
    </source>
</evidence>
<evidence type="ECO:0000256" key="9">
    <source>
        <dbReference type="ARBA" id="ARBA00032824"/>
    </source>
</evidence>
<organism evidence="15 16">
    <name type="scientific">Candidatus Wolfebacteria bacterium GW2011_GWC1_43_10</name>
    <dbReference type="NCBI Taxonomy" id="1619011"/>
    <lineage>
        <taxon>Bacteria</taxon>
        <taxon>Candidatus Wolfeibacteriota</taxon>
    </lineage>
</organism>
<comment type="subunit">
    <text evidence="2">Monomer.</text>
</comment>
<dbReference type="GO" id="GO:0008379">
    <property type="term" value="F:thioredoxin peroxidase activity"/>
    <property type="evidence" value="ECO:0007669"/>
    <property type="project" value="TreeGrafter"/>
</dbReference>
<keyword evidence="6 15" id="KW-0560">Oxidoreductase</keyword>
<dbReference type="InterPro" id="IPR024706">
    <property type="entry name" value="Peroxiredoxin_AhpC-typ"/>
</dbReference>
<dbReference type="PANTHER" id="PTHR42801:SF4">
    <property type="entry name" value="AHPC_TSA FAMILY PROTEIN"/>
    <property type="match status" value="1"/>
</dbReference>
<dbReference type="PANTHER" id="PTHR42801">
    <property type="entry name" value="THIOREDOXIN-DEPENDENT PEROXIDE REDUCTASE"/>
    <property type="match status" value="1"/>
</dbReference>
<proteinExistence type="inferred from homology"/>
<dbReference type="InterPro" id="IPR000866">
    <property type="entry name" value="AhpC/TSA"/>
</dbReference>
<dbReference type="FunFam" id="3.40.30.10:FF:000007">
    <property type="entry name" value="Thioredoxin-dependent thiol peroxidase"/>
    <property type="match status" value="1"/>
</dbReference>
<dbReference type="PATRIC" id="fig|1619011.3.peg.281"/>
<evidence type="ECO:0000256" key="8">
    <source>
        <dbReference type="ARBA" id="ARBA00023284"/>
    </source>
</evidence>
<evidence type="ECO:0000259" key="14">
    <source>
        <dbReference type="PROSITE" id="PS51352"/>
    </source>
</evidence>
<feature type="active site" description="Cysteine sulfenic acid (-SOH) intermediate; for peroxidase activity" evidence="12">
    <location>
        <position position="48"/>
    </location>
</feature>
<evidence type="ECO:0000313" key="15">
    <source>
        <dbReference type="EMBL" id="KKS82707.1"/>
    </source>
</evidence>
<evidence type="ECO:0000313" key="16">
    <source>
        <dbReference type="Proteomes" id="UP000034810"/>
    </source>
</evidence>
<dbReference type="GO" id="GO:0045454">
    <property type="term" value="P:cell redox homeostasis"/>
    <property type="evidence" value="ECO:0007669"/>
    <property type="project" value="TreeGrafter"/>
</dbReference>
<comment type="caution">
    <text evidence="15">The sequence shown here is derived from an EMBL/GenBank/DDBJ whole genome shotgun (WGS) entry which is preliminary data.</text>
</comment>
<evidence type="ECO:0000256" key="5">
    <source>
        <dbReference type="ARBA" id="ARBA00022862"/>
    </source>
</evidence>
<reference evidence="15 16" key="1">
    <citation type="journal article" date="2015" name="Nature">
        <title>rRNA introns, odd ribosomes, and small enigmatic genomes across a large radiation of phyla.</title>
        <authorList>
            <person name="Brown C.T."/>
            <person name="Hug L.A."/>
            <person name="Thomas B.C."/>
            <person name="Sharon I."/>
            <person name="Castelle C.J."/>
            <person name="Singh A."/>
            <person name="Wilkins M.J."/>
            <person name="Williams K.H."/>
            <person name="Banfield J.F."/>
        </authorList>
    </citation>
    <scope>NUCLEOTIDE SEQUENCE [LARGE SCALE GENOMIC DNA]</scope>
</reference>
<comment type="catalytic activity">
    <reaction evidence="11">
        <text>a hydroperoxide + [thioredoxin]-dithiol = an alcohol + [thioredoxin]-disulfide + H2O</text>
        <dbReference type="Rhea" id="RHEA:62620"/>
        <dbReference type="Rhea" id="RHEA-COMP:10698"/>
        <dbReference type="Rhea" id="RHEA-COMP:10700"/>
        <dbReference type="ChEBI" id="CHEBI:15377"/>
        <dbReference type="ChEBI" id="CHEBI:29950"/>
        <dbReference type="ChEBI" id="CHEBI:30879"/>
        <dbReference type="ChEBI" id="CHEBI:35924"/>
        <dbReference type="ChEBI" id="CHEBI:50058"/>
        <dbReference type="EC" id="1.11.1.24"/>
    </reaction>
</comment>
<evidence type="ECO:0000256" key="6">
    <source>
        <dbReference type="ARBA" id="ARBA00023002"/>
    </source>
</evidence>
<evidence type="ECO:0000256" key="2">
    <source>
        <dbReference type="ARBA" id="ARBA00011245"/>
    </source>
</evidence>
<evidence type="ECO:0000256" key="7">
    <source>
        <dbReference type="ARBA" id="ARBA00023157"/>
    </source>
</evidence>
<keyword evidence="4 15" id="KW-0575">Peroxidase</keyword>